<dbReference type="InterPro" id="IPR028994">
    <property type="entry name" value="Integrin_alpha_N"/>
</dbReference>
<evidence type="ECO:0000256" key="5">
    <source>
        <dbReference type="SAM" id="SignalP"/>
    </source>
</evidence>
<evidence type="ECO:0000256" key="4">
    <source>
        <dbReference type="ARBA" id="ARBA00023180"/>
    </source>
</evidence>
<dbReference type="PRINTS" id="PR01185">
    <property type="entry name" value="INTEGRINA"/>
</dbReference>
<dbReference type="PROSITE" id="PS51470">
    <property type="entry name" value="FG_GAP"/>
    <property type="match status" value="3"/>
</dbReference>
<dbReference type="RefSeq" id="WP_168099917.1">
    <property type="nucleotide sequence ID" value="NZ_JAATEN010000001.1"/>
</dbReference>
<dbReference type="Proteomes" id="UP000695264">
    <property type="component" value="Unassembled WGS sequence"/>
</dbReference>
<dbReference type="SUPFAM" id="SSF69318">
    <property type="entry name" value="Integrin alpha N-terminal domain"/>
    <property type="match status" value="1"/>
</dbReference>
<keyword evidence="4" id="KW-0325">Glycoprotein</keyword>
<sequence length="489" mass="47733">MPQHLRTALAATVAAALTGGLLAATATTAAAEGARPTADFNGDGYRDVAVSAPGASVDGQPAAGQVVVLYGGPSGISGARRTVLSQASPGVPGAPEAGDRWGGDTAAADFDNDGYTDLAVGAALEKVGNDVDGGTVQIIWGSKNGLSGGTTLPDPTPSGHDRFGAALEAADFDGDNRADLAIGSSSATIQVYRGGFGRTAGTTGGRYTVRPAILSGADTGPLNLHSGDVNGDDVADLVADGFDTVADGDNHWNTNYYLPGSPSGLTVNGAAKLPAGIITDIGDTDSDGYGDIVIGMSWDASTGVPGAVKGGKVNVIHGSATGPSGRRAAFTQDTPGVPGGAEANDAFGAELHLGDVNGDGNLDLAVGAPGEALDGFAATGAVTVLYGAADGSGLTGAGSQMLHQNSPGVPNENEEGDYFGSDVHLADLDGDGKADLTVGAMGENGGNGAVYALKSDGNVIGATGAVSVYVSTVGVSSAGAPMFGSNLAG</sequence>
<dbReference type="SMART" id="SM00191">
    <property type="entry name" value="Int_alpha"/>
    <property type="match status" value="6"/>
</dbReference>
<evidence type="ECO:0000256" key="2">
    <source>
        <dbReference type="ARBA" id="ARBA00022737"/>
    </source>
</evidence>
<evidence type="ECO:0000313" key="6">
    <source>
        <dbReference type="EMBL" id="NJP99327.1"/>
    </source>
</evidence>
<dbReference type="Gene3D" id="2.130.10.130">
    <property type="entry name" value="Integrin alpha, N-terminal"/>
    <property type="match status" value="3"/>
</dbReference>
<reference evidence="6 7" key="1">
    <citation type="submission" date="2020-03" db="EMBL/GenBank/DDBJ databases">
        <title>WGS of actinomycetes isolated from Thailand.</title>
        <authorList>
            <person name="Thawai C."/>
        </authorList>
    </citation>
    <scope>NUCLEOTIDE SEQUENCE [LARGE SCALE GENOMIC DNA]</scope>
    <source>
        <strain evidence="6 7">PLAI 1-29</strain>
    </source>
</reference>
<evidence type="ECO:0000256" key="1">
    <source>
        <dbReference type="ARBA" id="ARBA00022729"/>
    </source>
</evidence>
<keyword evidence="2" id="KW-0677">Repeat</keyword>
<comment type="caution">
    <text evidence="6">The sequence shown here is derived from an EMBL/GenBank/DDBJ whole genome shotgun (WGS) entry which is preliminary data.</text>
</comment>
<feature type="chain" id="PRO_5045696567" evidence="5">
    <location>
        <begin position="24"/>
        <end position="489"/>
    </location>
</feature>
<accession>A0ABX1BSZ3</accession>
<dbReference type="InterPro" id="IPR000413">
    <property type="entry name" value="Integrin_alpha"/>
</dbReference>
<dbReference type="InterPro" id="IPR013517">
    <property type="entry name" value="FG-GAP"/>
</dbReference>
<dbReference type="Pfam" id="PF01839">
    <property type="entry name" value="FG-GAP"/>
    <property type="match status" value="3"/>
</dbReference>
<proteinExistence type="predicted"/>
<feature type="signal peptide" evidence="5">
    <location>
        <begin position="1"/>
        <end position="23"/>
    </location>
</feature>
<keyword evidence="3" id="KW-0378">Hydrolase</keyword>
<evidence type="ECO:0000256" key="3">
    <source>
        <dbReference type="ARBA" id="ARBA00022801"/>
    </source>
</evidence>
<dbReference type="InterPro" id="IPR013519">
    <property type="entry name" value="Int_alpha_beta-p"/>
</dbReference>
<organism evidence="6 7">
    <name type="scientific">Streptomyces zingiberis</name>
    <dbReference type="NCBI Taxonomy" id="2053010"/>
    <lineage>
        <taxon>Bacteria</taxon>
        <taxon>Bacillati</taxon>
        <taxon>Actinomycetota</taxon>
        <taxon>Actinomycetes</taxon>
        <taxon>Kitasatosporales</taxon>
        <taxon>Streptomycetaceae</taxon>
        <taxon>Streptomyces</taxon>
    </lineage>
</organism>
<dbReference type="Pfam" id="PF13517">
    <property type="entry name" value="FG-GAP_3"/>
    <property type="match status" value="1"/>
</dbReference>
<keyword evidence="7" id="KW-1185">Reference proteome</keyword>
<keyword evidence="1 5" id="KW-0732">Signal</keyword>
<evidence type="ECO:0000313" key="7">
    <source>
        <dbReference type="Proteomes" id="UP000695264"/>
    </source>
</evidence>
<dbReference type="PANTHER" id="PTHR23221">
    <property type="entry name" value="GLYCOSYLPHOSPHATIDYLINOSITOL PHOSPHOLIPASE D"/>
    <property type="match status" value="1"/>
</dbReference>
<gene>
    <name evidence="6" type="ORF">HCK00_01855</name>
</gene>
<dbReference type="PANTHER" id="PTHR23221:SF7">
    <property type="entry name" value="PHOSPHATIDYLINOSITOL-GLYCAN-SPECIFIC PHOSPHOLIPASE D"/>
    <property type="match status" value="1"/>
</dbReference>
<protein>
    <submittedName>
        <fullName evidence="6">VCBS repeat-containing protein</fullName>
    </submittedName>
</protein>
<dbReference type="EMBL" id="JAATEN010000001">
    <property type="protein sequence ID" value="NJP99327.1"/>
    <property type="molecule type" value="Genomic_DNA"/>
</dbReference>
<name>A0ABX1BSZ3_9ACTN</name>